<evidence type="ECO:0000313" key="2">
    <source>
        <dbReference type="Proteomes" id="UP000198393"/>
    </source>
</evidence>
<dbReference type="AlphaFoldDB" id="A0A239H7I0"/>
<keyword evidence="2" id="KW-1185">Reference proteome</keyword>
<protein>
    <submittedName>
        <fullName evidence="1">Uncharacterized protein</fullName>
    </submittedName>
</protein>
<sequence>MVKKKRKLTGPYKYGGREFDTTRVGPIQTAKPFSFEITY</sequence>
<reference evidence="1 2" key="1">
    <citation type="submission" date="2017-06" db="EMBL/GenBank/DDBJ databases">
        <authorList>
            <person name="Kim H.J."/>
            <person name="Triplett B.A."/>
        </authorList>
    </citation>
    <scope>NUCLEOTIDE SEQUENCE [LARGE SCALE GENOMIC DNA]</scope>
    <source>
        <strain evidence="1 2">DSM 19307</strain>
    </source>
</reference>
<accession>A0A239H7I0</accession>
<proteinExistence type="predicted"/>
<dbReference type="Proteomes" id="UP000198393">
    <property type="component" value="Unassembled WGS sequence"/>
</dbReference>
<gene>
    <name evidence="1" type="ORF">SAMN05421640_1179</name>
</gene>
<evidence type="ECO:0000313" key="1">
    <source>
        <dbReference type="EMBL" id="SNS77320.1"/>
    </source>
</evidence>
<organism evidence="1 2">
    <name type="scientific">Ekhidna lutea</name>
    <dbReference type="NCBI Taxonomy" id="447679"/>
    <lineage>
        <taxon>Bacteria</taxon>
        <taxon>Pseudomonadati</taxon>
        <taxon>Bacteroidota</taxon>
        <taxon>Cytophagia</taxon>
        <taxon>Cytophagales</taxon>
        <taxon>Reichenbachiellaceae</taxon>
        <taxon>Ekhidna</taxon>
    </lineage>
</organism>
<dbReference type="EMBL" id="FZPD01000002">
    <property type="protein sequence ID" value="SNS77320.1"/>
    <property type="molecule type" value="Genomic_DNA"/>
</dbReference>
<name>A0A239H7I0_EKHLU</name>